<dbReference type="InterPro" id="IPR045867">
    <property type="entry name" value="DNA-dir_RpoC_beta_prime"/>
</dbReference>
<evidence type="ECO:0000256" key="11">
    <source>
        <dbReference type="ARBA" id="ARBA00023163"/>
    </source>
</evidence>
<keyword evidence="6 13" id="KW-0808">Transferase</keyword>
<dbReference type="EMBL" id="MK193769">
    <property type="protein sequence ID" value="QBS31248.1"/>
    <property type="molecule type" value="Genomic_DNA"/>
</dbReference>
<dbReference type="EMBL" id="MK193773">
    <property type="protein sequence ID" value="QBS31512.1"/>
    <property type="molecule type" value="Genomic_DNA"/>
</dbReference>
<dbReference type="Gene3D" id="1.10.274.100">
    <property type="entry name" value="RNA polymerase Rpb1, domain 3"/>
    <property type="match status" value="1"/>
</dbReference>
<name>A0A0U3B3G4_9ROSI</name>
<dbReference type="SUPFAM" id="SSF64484">
    <property type="entry name" value="beta and beta-prime subunits of DNA dependent RNA-polymerase"/>
    <property type="match status" value="1"/>
</dbReference>
<evidence type="ECO:0000256" key="9">
    <source>
        <dbReference type="ARBA" id="ARBA00022833"/>
    </source>
</evidence>
<dbReference type="EMBL" id="MK193781">
    <property type="protein sequence ID" value="QBS32216.1"/>
    <property type="molecule type" value="Genomic_DNA"/>
</dbReference>
<reference evidence="17" key="2">
    <citation type="submission" date="2018-11" db="EMBL/GenBank/DDBJ databases">
        <title>The chloroplast Complete genome of Dipteronia sinensis (Sapindaceae).</title>
        <authorList>
            <person name="Shahzad K."/>
        </authorList>
    </citation>
    <scope>NUCLEOTIDE SEQUENCE</scope>
</reference>
<dbReference type="EMBL" id="MK193776">
    <property type="protein sequence ID" value="QBS31776.1"/>
    <property type="molecule type" value="Genomic_DNA"/>
</dbReference>
<accession>A0A0U3B3G4</accession>
<dbReference type="InterPro" id="IPR034678">
    <property type="entry name" value="RNApol_RpoC1"/>
</dbReference>
<dbReference type="HAMAP" id="MF_01323">
    <property type="entry name" value="RNApol_bact_RpoC1"/>
    <property type="match status" value="1"/>
</dbReference>
<comment type="cofactor">
    <cofactor evidence="13">
        <name>Zn(2+)</name>
        <dbReference type="ChEBI" id="CHEBI:29105"/>
    </cofactor>
    <text evidence="13">Binds 1 Zn(2+) ion per subunit.</text>
</comment>
<evidence type="ECO:0000256" key="5">
    <source>
        <dbReference type="ARBA" id="ARBA00022640"/>
    </source>
</evidence>
<keyword evidence="11 13" id="KW-0804">Transcription</keyword>
<keyword evidence="7 13" id="KW-0548">Nucleotidyltransferase</keyword>
<dbReference type="GO" id="GO:0000428">
    <property type="term" value="C:DNA-directed RNA polymerase complex"/>
    <property type="evidence" value="ECO:0007669"/>
    <property type="project" value="UniProtKB-KW"/>
</dbReference>
<dbReference type="EMBL" id="MK193772">
    <property type="protein sequence ID" value="QBS31424.1"/>
    <property type="molecule type" value="Genomic_DNA"/>
</dbReference>
<dbReference type="EMBL" id="MK193778">
    <property type="protein sequence ID" value="QBS31952.1"/>
    <property type="molecule type" value="Genomic_DNA"/>
</dbReference>
<comment type="similarity">
    <text evidence="2 13">Belongs to the RNA polymerase beta' chain family. RpoC1 subfamily.</text>
</comment>
<feature type="binding site" evidence="13">
    <location>
        <position position="493"/>
    </location>
    <ligand>
        <name>Mg(2+)</name>
        <dbReference type="ChEBI" id="CHEBI:18420"/>
    </ligand>
</feature>
<feature type="binding site" evidence="13">
    <location>
        <position position="87"/>
    </location>
    <ligand>
        <name>Zn(2+)</name>
        <dbReference type="ChEBI" id="CHEBI:29105"/>
    </ligand>
</feature>
<evidence type="ECO:0000256" key="10">
    <source>
        <dbReference type="ARBA" id="ARBA00022842"/>
    </source>
</evidence>
<comment type="cofactor">
    <cofactor evidence="13">
        <name>Mg(2+)</name>
        <dbReference type="ChEBI" id="CHEBI:18420"/>
    </cofactor>
    <text evidence="13">Binds 1 Mg(2+) ion per subunit.</text>
</comment>
<dbReference type="GO" id="GO:0000287">
    <property type="term" value="F:magnesium ion binding"/>
    <property type="evidence" value="ECO:0007669"/>
    <property type="project" value="UniProtKB-UniRule"/>
</dbReference>
<comment type="subcellular location">
    <subcellularLocation>
        <location evidence="13">Plastid</location>
        <location evidence="13">Chloroplast</location>
    </subcellularLocation>
</comment>
<evidence type="ECO:0000256" key="1">
    <source>
        <dbReference type="ARBA" id="ARBA00004026"/>
    </source>
</evidence>
<keyword evidence="3 13" id="KW-0240">DNA-directed RNA polymerase</keyword>
<dbReference type="EMBL" id="MK193777">
    <property type="protein sequence ID" value="QBS31864.1"/>
    <property type="molecule type" value="Genomic_DNA"/>
</dbReference>
<comment type="subunit">
    <text evidence="13">In plastids the minimal PEP RNA polymerase catalytic core is composed of four subunits: alpha, beta, beta', and beta''. When a (nuclear-encoded) sigma factor is associated with the core the holoenzyme is formed, which can initiate transcription.</text>
</comment>
<evidence type="ECO:0000256" key="3">
    <source>
        <dbReference type="ARBA" id="ARBA00022478"/>
    </source>
</evidence>
<evidence type="ECO:0000256" key="2">
    <source>
        <dbReference type="ARBA" id="ARBA00007207"/>
    </source>
</evidence>
<dbReference type="EMBL" id="MK193779">
    <property type="protein sequence ID" value="QBS32040.1"/>
    <property type="molecule type" value="Genomic_DNA"/>
</dbReference>
<dbReference type="EMBL" id="MK193760">
    <property type="protein sequence ID" value="QBS30456.1"/>
    <property type="molecule type" value="Genomic_DNA"/>
</dbReference>
<evidence type="ECO:0000256" key="7">
    <source>
        <dbReference type="ARBA" id="ARBA00022695"/>
    </source>
</evidence>
<evidence type="ECO:0000313" key="17">
    <source>
        <dbReference type="EMBL" id="QBS30456.1"/>
    </source>
</evidence>
<feature type="binding site" evidence="13">
    <location>
        <position position="69"/>
    </location>
    <ligand>
        <name>Zn(2+)</name>
        <dbReference type="ChEBI" id="CHEBI:29105"/>
    </ligand>
</feature>
<dbReference type="InterPro" id="IPR000722">
    <property type="entry name" value="RNA_pol_asu"/>
</dbReference>
<dbReference type="EC" id="2.7.7.6" evidence="13"/>
<dbReference type="EMBL" id="MK193783">
    <property type="protein sequence ID" value="QBS32392.1"/>
    <property type="molecule type" value="Genomic_DNA"/>
</dbReference>
<keyword evidence="8 13" id="KW-0479">Metal-binding</keyword>
<dbReference type="EMBL" id="MK193771">
    <property type="protein sequence ID" value="QBS32480.1"/>
    <property type="molecule type" value="Genomic_DNA"/>
</dbReference>
<dbReference type="GO" id="GO:0003677">
    <property type="term" value="F:DNA binding"/>
    <property type="evidence" value="ECO:0007669"/>
    <property type="project" value="UniProtKB-UniRule"/>
</dbReference>
<keyword evidence="10 13" id="KW-0460">Magnesium</keyword>
<dbReference type="Gene3D" id="1.10.40.90">
    <property type="match status" value="1"/>
</dbReference>
<evidence type="ECO:0000256" key="13">
    <source>
        <dbReference type="HAMAP-Rule" id="MF_01323"/>
    </source>
</evidence>
<comment type="function">
    <text evidence="1 13 14">DNA-dependent RNA polymerase catalyzes the transcription of DNA into RNA using the four ribonucleoside triphosphates as substrates.</text>
</comment>
<dbReference type="EMBL" id="MK193764">
    <property type="protein sequence ID" value="QBS30808.1"/>
    <property type="molecule type" value="Genomic_DNA"/>
</dbReference>
<dbReference type="RefSeq" id="YP_009231150.1">
    <property type="nucleotide sequence ID" value="NC_029338.1"/>
</dbReference>
<geneLocation type="chloroplast" evidence="16"/>
<evidence type="ECO:0000313" key="16">
    <source>
        <dbReference type="EMBL" id="ALV83909.1"/>
    </source>
</evidence>
<dbReference type="GO" id="GO:0003899">
    <property type="term" value="F:DNA-directed RNA polymerase activity"/>
    <property type="evidence" value="ECO:0007669"/>
    <property type="project" value="UniProtKB-UniRule"/>
</dbReference>
<dbReference type="PANTHER" id="PTHR19376">
    <property type="entry name" value="DNA-DIRECTED RNA POLYMERASE"/>
    <property type="match status" value="1"/>
</dbReference>
<dbReference type="Gene3D" id="4.10.860.120">
    <property type="entry name" value="RNA polymerase II, clamp domain"/>
    <property type="match status" value="1"/>
</dbReference>
<dbReference type="Pfam" id="PF04997">
    <property type="entry name" value="RNA_pol_Rpb1_1"/>
    <property type="match status" value="2"/>
</dbReference>
<reference evidence="16" key="1">
    <citation type="journal article" date="2015" name="Mitochondrial DNA">
        <title>The complete chloroplast genome of Dipteronia sinensis (Aceraceae), an endangered endemic species to China.</title>
        <authorList>
            <person name="Zhou T."/>
            <person name="Zhao J.X."/>
            <person name="Yang Y.C."/>
            <person name="Bai G.Q."/>
            <person name="Chen C."/>
            <person name="Zhao G.F."/>
        </authorList>
    </citation>
    <scope>NUCLEOTIDE SEQUENCE</scope>
</reference>
<evidence type="ECO:0000256" key="12">
    <source>
        <dbReference type="ARBA" id="ARBA00048552"/>
    </source>
</evidence>
<protein>
    <recommendedName>
        <fullName evidence="13">DNA-directed RNA polymerase subunit beta'</fullName>
        <ecNumber evidence="13">2.7.7.6</ecNumber>
    </recommendedName>
    <alternativeName>
        <fullName evidence="13">PEP</fullName>
    </alternativeName>
    <alternativeName>
        <fullName evidence="13">Plastid-encoded RNA polymerase subunit beta'</fullName>
        <shortName evidence="13">RNA polymerase subunit beta'</shortName>
    </alternativeName>
</protein>
<dbReference type="InterPro" id="IPR006592">
    <property type="entry name" value="RNA_pol_N"/>
</dbReference>
<evidence type="ECO:0000256" key="6">
    <source>
        <dbReference type="ARBA" id="ARBA00022679"/>
    </source>
</evidence>
<dbReference type="EMBL" id="MK193774">
    <property type="protein sequence ID" value="QBS31600.1"/>
    <property type="molecule type" value="Genomic_DNA"/>
</dbReference>
<dbReference type="Pfam" id="PF00623">
    <property type="entry name" value="RNA_pol_Rpb1_2"/>
    <property type="match status" value="2"/>
</dbReference>
<dbReference type="PANTHER" id="PTHR19376:SF54">
    <property type="entry name" value="DNA-DIRECTED RNA POLYMERASE SUBUNIT BETA"/>
    <property type="match status" value="1"/>
</dbReference>
<evidence type="ECO:0000256" key="4">
    <source>
        <dbReference type="ARBA" id="ARBA00022528"/>
    </source>
</evidence>
<feature type="binding site" evidence="13">
    <location>
        <position position="71"/>
    </location>
    <ligand>
        <name>Zn(2+)</name>
        <dbReference type="ChEBI" id="CHEBI:29105"/>
    </ligand>
</feature>
<feature type="binding site" evidence="13">
    <location>
        <position position="90"/>
    </location>
    <ligand>
        <name>Zn(2+)</name>
        <dbReference type="ChEBI" id="CHEBI:29105"/>
    </ligand>
</feature>
<keyword evidence="9 13" id="KW-0862">Zinc</keyword>
<dbReference type="EMBL" id="MK193780">
    <property type="protein sequence ID" value="QBS32128.1"/>
    <property type="molecule type" value="Genomic_DNA"/>
</dbReference>
<evidence type="ECO:0000256" key="8">
    <source>
        <dbReference type="ARBA" id="ARBA00022723"/>
    </source>
</evidence>
<dbReference type="EMBL" id="MK193768">
    <property type="protein sequence ID" value="QBS31160.1"/>
    <property type="molecule type" value="Genomic_DNA"/>
</dbReference>
<keyword evidence="5 16" id="KW-0934">Plastid</keyword>
<dbReference type="GO" id="GO:0006351">
    <property type="term" value="P:DNA-templated transcription"/>
    <property type="evidence" value="ECO:0007669"/>
    <property type="project" value="UniProtKB-UniRule"/>
</dbReference>
<dbReference type="FunFam" id="4.10.860.120:FF:000007">
    <property type="entry name" value="DNA-directed RNA polymerase subunit gamma"/>
    <property type="match status" value="1"/>
</dbReference>
<dbReference type="Gene3D" id="2.40.40.20">
    <property type="match status" value="1"/>
</dbReference>
<sequence length="686" mass="79044">MIDRYKHQQLRIGSVSPQQISAWTNKILPNGDIVGEVTKPYTFHYKTNKPEKDGLFCERIFGPVKSGICACGNYRVIGDEKQDPQFCEQCGVEFVDSRIRRYQMGYIKLGCPVTHVWYLKRLPSYIANLLDKPLKELEGLVYCDVYPNFSFARPIAKKPTFLRLRGLFEYEIQSWKYSIPLFFTTQGFDIFRNREISTGAVAIREQLADLDLRIIIDYSWVEWKELGEEGPTGNEWEDRKIGRRRDFLVRRIELAKHFIRTNIDPEWMVLCLLPVLPPELRPIIQIEGGKLMSSDINELYRRVIYRNNTLTDLLTTSRSTPGELVMCQEKLVQEAVDTLLDNGIRGQPMRDGHNKVYKSFSDVIEGKEGRFRETLLGKRVDYSGRSVIVVGPSLSLHRCGLPREIAIELFQAFVICSLIRQHLASNIGVAKSKIRDKEPIIWEILEEVMRGHPVLLNRAPTLHRLGIQAFQPVLVEGRAICLHPLVCKGFNADFDGDQMAVHVPLSLEAQAEARLLMFSHMNLLSPAIGDPISVPTQDMLIGLYVLTSRNLRGICANRYNPCNRRNYQNQRSGDNSYSYNYTKDPFFCNSYDAIGAFRQKRINLDSPLWLRWRLDQRVIASREAPIEVHYESLGTYHEIYGHYLIVRSVKKEILCIYIRTTVGHISLYREIEEAIQGFCRACSYGT</sequence>
<dbReference type="EMBL" id="MK193766">
    <property type="protein sequence ID" value="QBS30984.1"/>
    <property type="molecule type" value="Genomic_DNA"/>
</dbReference>
<dbReference type="EMBL" id="KT878501">
    <property type="protein sequence ID" value="ALV83909.1"/>
    <property type="molecule type" value="Genomic_DNA"/>
</dbReference>
<dbReference type="EMBL" id="MK193782">
    <property type="protein sequence ID" value="QBS32304.1"/>
    <property type="molecule type" value="Genomic_DNA"/>
</dbReference>
<dbReference type="GeneID" id="26889008"/>
<dbReference type="AlphaFoldDB" id="A0A0U3B3G4"/>
<evidence type="ECO:0000259" key="15">
    <source>
        <dbReference type="SMART" id="SM00663"/>
    </source>
</evidence>
<proteinExistence type="inferred from homology"/>
<comment type="catalytic activity">
    <reaction evidence="12 13 14">
        <text>RNA(n) + a ribonucleoside 5'-triphosphate = RNA(n+1) + diphosphate</text>
        <dbReference type="Rhea" id="RHEA:21248"/>
        <dbReference type="Rhea" id="RHEA-COMP:14527"/>
        <dbReference type="Rhea" id="RHEA-COMP:17342"/>
        <dbReference type="ChEBI" id="CHEBI:33019"/>
        <dbReference type="ChEBI" id="CHEBI:61557"/>
        <dbReference type="ChEBI" id="CHEBI:140395"/>
        <dbReference type="EC" id="2.7.7.6"/>
    </reaction>
</comment>
<dbReference type="InterPro" id="IPR042102">
    <property type="entry name" value="RNA_pol_Rpb1_3_sf"/>
</dbReference>
<dbReference type="GO" id="GO:0008270">
    <property type="term" value="F:zinc ion binding"/>
    <property type="evidence" value="ECO:0007669"/>
    <property type="project" value="UniProtKB-UniRule"/>
</dbReference>
<dbReference type="EMBL" id="MK193775">
    <property type="protein sequence ID" value="QBS31688.1"/>
    <property type="molecule type" value="Genomic_DNA"/>
</dbReference>
<feature type="binding site" evidence="13">
    <location>
        <position position="497"/>
    </location>
    <ligand>
        <name>Mg(2+)</name>
        <dbReference type="ChEBI" id="CHEBI:18420"/>
    </ligand>
</feature>
<evidence type="ECO:0000256" key="14">
    <source>
        <dbReference type="RuleBase" id="RU004279"/>
    </source>
</evidence>
<feature type="domain" description="RNA polymerase N-terminal" evidence="15">
    <location>
        <begin position="266"/>
        <end position="547"/>
    </location>
</feature>
<dbReference type="EMBL" id="MK193761">
    <property type="protein sequence ID" value="QBS30544.1"/>
    <property type="molecule type" value="Genomic_DNA"/>
</dbReference>
<dbReference type="GO" id="GO:0009507">
    <property type="term" value="C:chloroplast"/>
    <property type="evidence" value="ECO:0007669"/>
    <property type="project" value="UniProtKB-SubCell"/>
</dbReference>
<dbReference type="InterPro" id="IPR007080">
    <property type="entry name" value="RNA_pol_Rpb1_1"/>
</dbReference>
<dbReference type="EMBL" id="MK193767">
    <property type="protein sequence ID" value="QBS31072.1"/>
    <property type="molecule type" value="Genomic_DNA"/>
</dbReference>
<dbReference type="SMART" id="SM00663">
    <property type="entry name" value="RPOLA_N"/>
    <property type="match status" value="1"/>
</dbReference>
<keyword evidence="4 16" id="KW-0150">Chloroplast</keyword>
<dbReference type="EMBL" id="MK193762">
    <property type="protein sequence ID" value="QBS30632.1"/>
    <property type="molecule type" value="Genomic_DNA"/>
</dbReference>
<dbReference type="EMBL" id="MK193765">
    <property type="protein sequence ID" value="QBS30896.1"/>
    <property type="molecule type" value="Genomic_DNA"/>
</dbReference>
<organism evidence="16">
    <name type="scientific">Dipteronia sinensis</name>
    <dbReference type="NCBI Taxonomy" id="43782"/>
    <lineage>
        <taxon>Eukaryota</taxon>
        <taxon>Viridiplantae</taxon>
        <taxon>Streptophyta</taxon>
        <taxon>Embryophyta</taxon>
        <taxon>Tracheophyta</taxon>
        <taxon>Spermatophyta</taxon>
        <taxon>Magnoliopsida</taxon>
        <taxon>eudicotyledons</taxon>
        <taxon>Gunneridae</taxon>
        <taxon>Pentapetalae</taxon>
        <taxon>rosids</taxon>
        <taxon>malvids</taxon>
        <taxon>Sapindales</taxon>
        <taxon>Sapindaceae</taxon>
        <taxon>Hippocastanoideae</taxon>
        <taxon>Acereae</taxon>
        <taxon>Dipteronia</taxon>
    </lineage>
</organism>
<dbReference type="InterPro" id="IPR044893">
    <property type="entry name" value="RNA_pol_Rpb1_clamp_domain"/>
</dbReference>
<dbReference type="EMBL" id="MK193770">
    <property type="protein sequence ID" value="QBS31336.1"/>
    <property type="molecule type" value="Genomic_DNA"/>
</dbReference>
<feature type="binding site" evidence="13">
    <location>
        <position position="495"/>
    </location>
    <ligand>
        <name>Mg(2+)</name>
        <dbReference type="ChEBI" id="CHEBI:18420"/>
    </ligand>
</feature>
<dbReference type="EMBL" id="MK193763">
    <property type="protein sequence ID" value="QBS30720.1"/>
    <property type="molecule type" value="Genomic_DNA"/>
</dbReference>
<gene>
    <name evidence="13 16" type="primary">rpoC1</name>
</gene>